<dbReference type="Pfam" id="PF01740">
    <property type="entry name" value="STAS"/>
    <property type="match status" value="1"/>
</dbReference>
<dbReference type="CDD" id="cd07043">
    <property type="entry name" value="STAS_anti-anti-sigma_factors"/>
    <property type="match status" value="1"/>
</dbReference>
<dbReference type="InterPro" id="IPR036513">
    <property type="entry name" value="STAS_dom_sf"/>
</dbReference>
<keyword evidence="5" id="KW-1185">Reference proteome</keyword>
<evidence type="ECO:0000313" key="4">
    <source>
        <dbReference type="EMBL" id="TKB97900.1"/>
    </source>
</evidence>
<evidence type="ECO:0000313" key="5">
    <source>
        <dbReference type="Proteomes" id="UP000308181"/>
    </source>
</evidence>
<evidence type="ECO:0000256" key="2">
    <source>
        <dbReference type="RuleBase" id="RU003749"/>
    </source>
</evidence>
<reference evidence="4 5" key="1">
    <citation type="submission" date="2019-04" db="EMBL/GenBank/DDBJ databases">
        <title>Pedobacter sp. AR-3-17 sp. nov., isolated from Arctic soil.</title>
        <authorList>
            <person name="Dahal R.H."/>
            <person name="Kim D.-U."/>
        </authorList>
    </citation>
    <scope>NUCLEOTIDE SEQUENCE [LARGE SCALE GENOMIC DNA]</scope>
    <source>
        <strain evidence="4 5">AR-3-17</strain>
    </source>
</reference>
<dbReference type="RefSeq" id="WP_136826515.1">
    <property type="nucleotide sequence ID" value="NZ_SWBP01000003.1"/>
</dbReference>
<evidence type="ECO:0000259" key="3">
    <source>
        <dbReference type="PROSITE" id="PS50801"/>
    </source>
</evidence>
<protein>
    <recommendedName>
        <fullName evidence="2">Anti-sigma factor antagonist</fullName>
    </recommendedName>
</protein>
<dbReference type="EMBL" id="SWBP01000003">
    <property type="protein sequence ID" value="TKB97900.1"/>
    <property type="molecule type" value="Genomic_DNA"/>
</dbReference>
<comment type="caution">
    <text evidence="4">The sequence shown here is derived from an EMBL/GenBank/DDBJ whole genome shotgun (WGS) entry which is preliminary data.</text>
</comment>
<comment type="similarity">
    <text evidence="1 2">Belongs to the anti-sigma-factor antagonist family.</text>
</comment>
<dbReference type="GO" id="GO:0043856">
    <property type="term" value="F:anti-sigma factor antagonist activity"/>
    <property type="evidence" value="ECO:0007669"/>
    <property type="project" value="InterPro"/>
</dbReference>
<name>A0A4U1C1C6_9SPHI</name>
<dbReference type="PANTHER" id="PTHR33495">
    <property type="entry name" value="ANTI-SIGMA FACTOR ANTAGONIST TM_1081-RELATED-RELATED"/>
    <property type="match status" value="1"/>
</dbReference>
<dbReference type="AlphaFoldDB" id="A0A4U1C1C6"/>
<feature type="domain" description="STAS" evidence="3">
    <location>
        <begin position="26"/>
        <end position="111"/>
    </location>
</feature>
<gene>
    <name evidence="4" type="ORF">FA046_11165</name>
</gene>
<dbReference type="NCBIfam" id="TIGR00377">
    <property type="entry name" value="ant_ant_sig"/>
    <property type="match status" value="1"/>
</dbReference>
<sequence>MNYKKQVLDNATLITVNLSEAGLNQSEEFKNFIYDNSSASEPKLVIDMSNIKYMDSSFIGALVAGLKHVLSKNGEMGLVNIQDDVLALFELTRLDKVFKIYDSVEDALINLK</sequence>
<accession>A0A4U1C1C6</accession>
<dbReference type="PROSITE" id="PS50801">
    <property type="entry name" value="STAS"/>
    <property type="match status" value="1"/>
</dbReference>
<dbReference type="SUPFAM" id="SSF52091">
    <property type="entry name" value="SpoIIaa-like"/>
    <property type="match status" value="1"/>
</dbReference>
<organism evidence="4 5">
    <name type="scientific">Pedobacter cryophilus</name>
    <dbReference type="NCBI Taxonomy" id="2571271"/>
    <lineage>
        <taxon>Bacteria</taxon>
        <taxon>Pseudomonadati</taxon>
        <taxon>Bacteroidota</taxon>
        <taxon>Sphingobacteriia</taxon>
        <taxon>Sphingobacteriales</taxon>
        <taxon>Sphingobacteriaceae</taxon>
        <taxon>Pedobacter</taxon>
    </lineage>
</organism>
<proteinExistence type="inferred from homology"/>
<dbReference type="InterPro" id="IPR003658">
    <property type="entry name" value="Anti-sigma_ant"/>
</dbReference>
<dbReference type="Gene3D" id="3.30.750.24">
    <property type="entry name" value="STAS domain"/>
    <property type="match status" value="1"/>
</dbReference>
<evidence type="ECO:0000256" key="1">
    <source>
        <dbReference type="ARBA" id="ARBA00009013"/>
    </source>
</evidence>
<dbReference type="OrthoDB" id="9796076at2"/>
<dbReference type="Proteomes" id="UP000308181">
    <property type="component" value="Unassembled WGS sequence"/>
</dbReference>
<dbReference type="PANTHER" id="PTHR33495:SF2">
    <property type="entry name" value="ANTI-SIGMA FACTOR ANTAGONIST TM_1081-RELATED"/>
    <property type="match status" value="1"/>
</dbReference>
<dbReference type="InterPro" id="IPR002645">
    <property type="entry name" value="STAS_dom"/>
</dbReference>